<feature type="region of interest" description="Disordered" evidence="1">
    <location>
        <begin position="600"/>
        <end position="631"/>
    </location>
</feature>
<accession>A0A9X3EJN6</accession>
<organism evidence="2 3">
    <name type="scientific">Nannocystis pusilla</name>
    <dbReference type="NCBI Taxonomy" id="889268"/>
    <lineage>
        <taxon>Bacteria</taxon>
        <taxon>Pseudomonadati</taxon>
        <taxon>Myxococcota</taxon>
        <taxon>Polyangia</taxon>
        <taxon>Nannocystales</taxon>
        <taxon>Nannocystaceae</taxon>
        <taxon>Nannocystis</taxon>
    </lineage>
</organism>
<keyword evidence="3" id="KW-1185">Reference proteome</keyword>
<gene>
    <name evidence="2" type="ORF">OV079_04940</name>
</gene>
<name>A0A9X3EJN6_9BACT</name>
<evidence type="ECO:0000313" key="3">
    <source>
        <dbReference type="Proteomes" id="UP001150924"/>
    </source>
</evidence>
<reference evidence="2" key="1">
    <citation type="submission" date="2022-11" db="EMBL/GenBank/DDBJ databases">
        <title>Minimal conservation of predation-associated metabolite biosynthetic gene clusters underscores biosynthetic potential of Myxococcota including descriptions for ten novel species: Archangium lansinium sp. nov., Myxococcus landrumus sp. nov., Nannocystis bai.</title>
        <authorList>
            <person name="Ahearne A."/>
            <person name="Stevens C."/>
            <person name="Phillips K."/>
        </authorList>
    </citation>
    <scope>NUCLEOTIDE SEQUENCE</scope>
    <source>
        <strain evidence="2">Na p29</strain>
    </source>
</reference>
<evidence type="ECO:0000313" key="2">
    <source>
        <dbReference type="EMBL" id="MCY1004925.1"/>
    </source>
</evidence>
<feature type="region of interest" description="Disordered" evidence="1">
    <location>
        <begin position="271"/>
        <end position="307"/>
    </location>
</feature>
<feature type="region of interest" description="Disordered" evidence="1">
    <location>
        <begin position="210"/>
        <end position="229"/>
    </location>
</feature>
<feature type="compositionally biased region" description="Pro residues" evidence="1">
    <location>
        <begin position="602"/>
        <end position="621"/>
    </location>
</feature>
<dbReference type="EMBL" id="JAPNKE010000002">
    <property type="protein sequence ID" value="MCY1004925.1"/>
    <property type="molecule type" value="Genomic_DNA"/>
</dbReference>
<comment type="caution">
    <text evidence="2">The sequence shown here is derived from an EMBL/GenBank/DDBJ whole genome shotgun (WGS) entry which is preliminary data.</text>
</comment>
<dbReference type="AlphaFoldDB" id="A0A9X3EJN6"/>
<feature type="region of interest" description="Disordered" evidence="1">
    <location>
        <begin position="140"/>
        <end position="186"/>
    </location>
</feature>
<sequence length="652" mass="67061">MRARVGRGGAALDVGRPLLVEALEQGDEPGAVAAAEDRGGPLGVLGIDGLEVREVAARDRVELARVGAVDVQHGLRASRVVSPHGGEEVAQVGGAQGGLVEVEEDGVEGVEVWLAGGGDPGVEGEAGVDADVEREAGDAVVADEGEEEVAGEDDELVPAGEGASDPDDAGLGEACGQRRERGGGDRLAGLERAASGEGVELDAGLAAQASVAGAGRGEEEEGEGDPAHARAKLTRAGERGPHLARCAFASPSSRRGRPRCDVMAGARGSVREVTASRETGGRRQDEEDSPIATTVAGRSISPRTNGRCTGPWLTIGPVRVPSPAMRLLRMVVLVSLALASMGEGEAKACSCLRQDFGGGKLYVGSGGAVPADAEGFAWTGGEKLSSAKGRVTLVRVDGKKKVPVKYTIVEKGPVEVIVPAAKFKPGQVYEVTVREGPEAAETRKNLDPAATNVPPPETTTTVTIAAGPLVLPEAKLTLSAPTQEKIQVAHPASCSHEIEAATATLKVKLPAEAEALRDYLVYETRVDGAVWNASSGLCNHVDPGRTWTGEAGSDKLFVACDQPDALKPGPHKVEVEVASPDRAKVITTPAVELELACAAPAPAEPPPPAPTGAEPQEPPPVAKKGCSVSDDPSFAWVLGVGLLFARRRRRAA</sequence>
<proteinExistence type="predicted"/>
<evidence type="ECO:0000256" key="1">
    <source>
        <dbReference type="SAM" id="MobiDB-lite"/>
    </source>
</evidence>
<dbReference type="Proteomes" id="UP001150924">
    <property type="component" value="Unassembled WGS sequence"/>
</dbReference>
<protein>
    <submittedName>
        <fullName evidence="2">Uncharacterized protein</fullName>
    </submittedName>
</protein>
<feature type="compositionally biased region" description="Acidic residues" evidence="1">
    <location>
        <begin position="141"/>
        <end position="156"/>
    </location>
</feature>